<dbReference type="EMBL" id="QGDO01000001">
    <property type="protein sequence ID" value="PWJ44117.1"/>
    <property type="molecule type" value="Genomic_DNA"/>
</dbReference>
<dbReference type="Pfam" id="PF14870">
    <property type="entry name" value="PSII_BNR"/>
    <property type="match status" value="1"/>
</dbReference>
<dbReference type="InterPro" id="IPR028203">
    <property type="entry name" value="PSII_CF48-like_dom"/>
</dbReference>
<keyword evidence="5" id="KW-1185">Reference proteome</keyword>
<name>A0A316A334_SEDFL</name>
<evidence type="ECO:0000256" key="2">
    <source>
        <dbReference type="ARBA" id="ARBA00023276"/>
    </source>
</evidence>
<dbReference type="AlphaFoldDB" id="A0A316A334"/>
<dbReference type="GO" id="GO:0009523">
    <property type="term" value="C:photosystem II"/>
    <property type="evidence" value="ECO:0007669"/>
    <property type="project" value="UniProtKB-KW"/>
</dbReference>
<organism evidence="4 5">
    <name type="scientific">Sediminitomix flava</name>
    <dbReference type="NCBI Taxonomy" id="379075"/>
    <lineage>
        <taxon>Bacteria</taxon>
        <taxon>Pseudomonadati</taxon>
        <taxon>Bacteroidota</taxon>
        <taxon>Cytophagia</taxon>
        <taxon>Cytophagales</taxon>
        <taxon>Flammeovirgaceae</taxon>
        <taxon>Sediminitomix</taxon>
    </lineage>
</organism>
<dbReference type="PROSITE" id="PS51257">
    <property type="entry name" value="PROKAR_LIPOPROTEIN"/>
    <property type="match status" value="1"/>
</dbReference>
<sequence length="357" mass="38748">MKTKNKLLFLSITLFTLLQSCQKKTEEHTQDETRGWTVLHEEKGLHLRGLSPISENVAWASGVNGSILRTADGGKTWEKFSVNGADSLDFRDIEAFDDQTAIAITAGSPAKIYKTTNAGKEWALSYLNEDRAIFMDAMGFWDNQNGIAFGDPMNGHLKIITTADGGKTWTDIPSENIPQANEMEGGFAASGSCLVVEGDSNVWIGTGGAEARVYFSTNRGKTWTITNTPIRSGIGSSGIYTLTMQDQLNGVAMGGDYTMPDSTKAIAAYTNDGGKTWQKSNDVPSGYRSCVIALKAKKGTYLSISKTGMDISTDNGLNWVNVDSVGFYTLYQAKEDQSLWASGSHGRIGKWHGKLSK</sequence>
<gene>
    <name evidence="4" type="ORF">BC781_101467</name>
</gene>
<comment type="caution">
    <text evidence="4">The sequence shown here is derived from an EMBL/GenBank/DDBJ whole genome shotgun (WGS) entry which is preliminary data.</text>
</comment>
<dbReference type="InterPro" id="IPR015943">
    <property type="entry name" value="WD40/YVTN_repeat-like_dom_sf"/>
</dbReference>
<dbReference type="InterPro" id="IPR002860">
    <property type="entry name" value="BNR_rpt"/>
</dbReference>
<dbReference type="PANTHER" id="PTHR47199:SF2">
    <property type="entry name" value="PHOTOSYSTEM II STABILITY_ASSEMBLY FACTOR HCF136, CHLOROPLASTIC"/>
    <property type="match status" value="1"/>
</dbReference>
<evidence type="ECO:0000259" key="3">
    <source>
        <dbReference type="Pfam" id="PF14870"/>
    </source>
</evidence>
<evidence type="ECO:0000313" key="5">
    <source>
        <dbReference type="Proteomes" id="UP000245535"/>
    </source>
</evidence>
<dbReference type="SUPFAM" id="SSF50939">
    <property type="entry name" value="Sialidases"/>
    <property type="match status" value="1"/>
</dbReference>
<proteinExistence type="predicted"/>
<evidence type="ECO:0000256" key="1">
    <source>
        <dbReference type="ARBA" id="ARBA00022531"/>
    </source>
</evidence>
<dbReference type="Proteomes" id="UP000245535">
    <property type="component" value="Unassembled WGS sequence"/>
</dbReference>
<dbReference type="InterPro" id="IPR036278">
    <property type="entry name" value="Sialidase_sf"/>
</dbReference>
<keyword evidence="1" id="KW-0602">Photosynthesis</keyword>
<dbReference type="RefSeq" id="WP_109615633.1">
    <property type="nucleotide sequence ID" value="NZ_QGDO01000001.1"/>
</dbReference>
<evidence type="ECO:0000313" key="4">
    <source>
        <dbReference type="EMBL" id="PWJ44117.1"/>
    </source>
</evidence>
<feature type="domain" description="Photosynthesis system II assembly factor Ycf48/Hcf136-like" evidence="3">
    <location>
        <begin position="51"/>
        <end position="126"/>
    </location>
</feature>
<dbReference type="Pfam" id="PF02012">
    <property type="entry name" value="BNR"/>
    <property type="match status" value="1"/>
</dbReference>
<dbReference type="GO" id="GO:0015979">
    <property type="term" value="P:photosynthesis"/>
    <property type="evidence" value="ECO:0007669"/>
    <property type="project" value="UniProtKB-KW"/>
</dbReference>
<keyword evidence="2" id="KW-0604">Photosystem II</keyword>
<dbReference type="CDD" id="cd15482">
    <property type="entry name" value="Sialidase_non-viral"/>
    <property type="match status" value="1"/>
</dbReference>
<protein>
    <submittedName>
        <fullName evidence="4">Photosystem II stability/assembly factor-like uncharacterized protein</fullName>
    </submittedName>
</protein>
<dbReference type="PANTHER" id="PTHR47199">
    <property type="entry name" value="PHOTOSYSTEM II STABILITY/ASSEMBLY FACTOR HCF136, CHLOROPLASTIC"/>
    <property type="match status" value="1"/>
</dbReference>
<accession>A0A316A334</accession>
<dbReference type="Gene3D" id="2.130.10.10">
    <property type="entry name" value="YVTN repeat-like/Quinoprotein amine dehydrogenase"/>
    <property type="match status" value="3"/>
</dbReference>
<dbReference type="OrthoDB" id="9813892at2"/>
<reference evidence="4 5" key="1">
    <citation type="submission" date="2018-03" db="EMBL/GenBank/DDBJ databases">
        <title>Genomic Encyclopedia of Archaeal and Bacterial Type Strains, Phase II (KMG-II): from individual species to whole genera.</title>
        <authorList>
            <person name="Goeker M."/>
        </authorList>
    </citation>
    <scope>NUCLEOTIDE SEQUENCE [LARGE SCALE GENOMIC DNA]</scope>
    <source>
        <strain evidence="4 5">DSM 28229</strain>
    </source>
</reference>